<feature type="transmembrane region" description="Helical" evidence="11">
    <location>
        <begin position="198"/>
        <end position="231"/>
    </location>
</feature>
<keyword evidence="9 11" id="KW-0472">Membrane</keyword>
<evidence type="ECO:0000313" key="13">
    <source>
        <dbReference type="Proteomes" id="UP001614394"/>
    </source>
</evidence>
<comment type="caution">
    <text evidence="12">The sequence shown here is derived from an EMBL/GenBank/DDBJ whole genome shotgun (WGS) entry which is preliminary data.</text>
</comment>
<feature type="region of interest" description="Disordered" evidence="10">
    <location>
        <begin position="1"/>
        <end position="25"/>
    </location>
</feature>
<dbReference type="EMBL" id="JBITYG010000008">
    <property type="protein sequence ID" value="MFI9104165.1"/>
    <property type="molecule type" value="Genomic_DNA"/>
</dbReference>
<evidence type="ECO:0000256" key="6">
    <source>
        <dbReference type="ARBA" id="ARBA00022692"/>
    </source>
</evidence>
<feature type="transmembrane region" description="Helical" evidence="11">
    <location>
        <begin position="331"/>
        <end position="349"/>
    </location>
</feature>
<gene>
    <name evidence="12" type="ORF">ACIGXA_26970</name>
</gene>
<proteinExistence type="predicted"/>
<feature type="transmembrane region" description="Helical" evidence="11">
    <location>
        <begin position="159"/>
        <end position="178"/>
    </location>
</feature>
<dbReference type="Proteomes" id="UP001614394">
    <property type="component" value="Unassembled WGS sequence"/>
</dbReference>
<evidence type="ECO:0000256" key="8">
    <source>
        <dbReference type="ARBA" id="ARBA00022989"/>
    </source>
</evidence>
<evidence type="ECO:0000256" key="1">
    <source>
        <dbReference type="ARBA" id="ARBA00004477"/>
    </source>
</evidence>
<evidence type="ECO:0000256" key="7">
    <source>
        <dbReference type="ARBA" id="ARBA00022824"/>
    </source>
</evidence>
<feature type="transmembrane region" description="Helical" evidence="11">
    <location>
        <begin position="128"/>
        <end position="147"/>
    </location>
</feature>
<comment type="subcellular location">
    <subcellularLocation>
        <location evidence="1">Endoplasmic reticulum membrane</location>
        <topology evidence="1">Multi-pass membrane protein</topology>
    </subcellularLocation>
</comment>
<feature type="transmembrane region" description="Helical" evidence="11">
    <location>
        <begin position="378"/>
        <end position="398"/>
    </location>
</feature>
<keyword evidence="3" id="KW-0337">GPI-anchor biosynthesis</keyword>
<evidence type="ECO:0008006" key="14">
    <source>
        <dbReference type="Google" id="ProtNLM"/>
    </source>
</evidence>
<keyword evidence="13" id="KW-1185">Reference proteome</keyword>
<reference evidence="12 13" key="1">
    <citation type="submission" date="2024-10" db="EMBL/GenBank/DDBJ databases">
        <title>The Natural Products Discovery Center: Release of the First 8490 Sequenced Strains for Exploring Actinobacteria Biosynthetic Diversity.</title>
        <authorList>
            <person name="Kalkreuter E."/>
            <person name="Kautsar S.A."/>
            <person name="Yang D."/>
            <person name="Bader C.D."/>
            <person name="Teijaro C.N."/>
            <person name="Fluegel L."/>
            <person name="Davis C.M."/>
            <person name="Simpson J.R."/>
            <person name="Lauterbach L."/>
            <person name="Steele A.D."/>
            <person name="Gui C."/>
            <person name="Meng S."/>
            <person name="Li G."/>
            <person name="Viehrig K."/>
            <person name="Ye F."/>
            <person name="Su P."/>
            <person name="Kiefer A.F."/>
            <person name="Nichols A."/>
            <person name="Cepeda A.J."/>
            <person name="Yan W."/>
            <person name="Fan B."/>
            <person name="Jiang Y."/>
            <person name="Adhikari A."/>
            <person name="Zheng C.-J."/>
            <person name="Schuster L."/>
            <person name="Cowan T.M."/>
            <person name="Smanski M.J."/>
            <person name="Chevrette M.G."/>
            <person name="De Carvalho L.P.S."/>
            <person name="Shen B."/>
        </authorList>
    </citation>
    <scope>NUCLEOTIDE SEQUENCE [LARGE SCALE GENOMIC DNA]</scope>
    <source>
        <strain evidence="12 13">NPDC053399</strain>
    </source>
</reference>
<evidence type="ECO:0000256" key="5">
    <source>
        <dbReference type="ARBA" id="ARBA00022679"/>
    </source>
</evidence>
<dbReference type="InterPro" id="IPR007315">
    <property type="entry name" value="PIG-V/Gpi18"/>
</dbReference>
<evidence type="ECO:0000256" key="2">
    <source>
        <dbReference type="ARBA" id="ARBA00004687"/>
    </source>
</evidence>
<sequence>MHTAEPVSSSPRTTESHPAPDAPPGRALAWRGSLRRAAPALVLFAVTRLAGAVLVTAWAVHAGLHPRSLFGQSWDARWYERIAEWGYGTFFPSATTQGMSFSDLAFFPLYPALIRAGSAVLPIGPVNTALLIAWGAAALAAWGIYAIGERLYGRRAGIALVLLWGLLPHSVVLTMAYTEPLLTACAAWALYALLTRRWLAAGVLALLAGLARPNGVAVVAAVGATVAADAWRRRREGLPQERAAWAAVLIAPLGWCGYVGWVGRQTGRPLGYFDVQRRWGSEFDFGRNSVEYVRHLILDRDQLMSYMVVAIAAAALVLLALALLERIPLPLAVYAGVLVLIALGGSHYFGSKPRFLLPAFPLLVPAALALAKARPRTAAVAVAALAGLSFFYGTYLLTVVSAPV</sequence>
<comment type="pathway">
    <text evidence="2">Glycolipid biosynthesis; glycosylphosphatidylinositol-anchor biosynthesis.</text>
</comment>
<organism evidence="12 13">
    <name type="scientific">Streptomyces fildesensis</name>
    <dbReference type="NCBI Taxonomy" id="375757"/>
    <lineage>
        <taxon>Bacteria</taxon>
        <taxon>Bacillati</taxon>
        <taxon>Actinomycetota</taxon>
        <taxon>Actinomycetes</taxon>
        <taxon>Kitasatosporales</taxon>
        <taxon>Streptomycetaceae</taxon>
        <taxon>Streptomyces</taxon>
    </lineage>
</organism>
<keyword evidence="7" id="KW-0256">Endoplasmic reticulum</keyword>
<protein>
    <recommendedName>
        <fullName evidence="14">Integral membrane protein</fullName>
    </recommendedName>
</protein>
<feature type="transmembrane region" description="Helical" evidence="11">
    <location>
        <begin position="40"/>
        <end position="60"/>
    </location>
</feature>
<evidence type="ECO:0000313" key="12">
    <source>
        <dbReference type="EMBL" id="MFI9104165.1"/>
    </source>
</evidence>
<keyword evidence="6 11" id="KW-0812">Transmembrane</keyword>
<dbReference type="RefSeq" id="WP_399654101.1">
    <property type="nucleotide sequence ID" value="NZ_JBITYG010000008.1"/>
</dbReference>
<dbReference type="PANTHER" id="PTHR12468:SF2">
    <property type="entry name" value="GPI MANNOSYLTRANSFERASE 2"/>
    <property type="match status" value="1"/>
</dbReference>
<keyword evidence="5" id="KW-0808">Transferase</keyword>
<evidence type="ECO:0000256" key="4">
    <source>
        <dbReference type="ARBA" id="ARBA00022676"/>
    </source>
</evidence>
<feature type="transmembrane region" description="Helical" evidence="11">
    <location>
        <begin position="355"/>
        <end position="371"/>
    </location>
</feature>
<feature type="compositionally biased region" description="Polar residues" evidence="10">
    <location>
        <begin position="1"/>
        <end position="13"/>
    </location>
</feature>
<name>A0ABW8CCI7_9ACTN</name>
<keyword evidence="8 11" id="KW-1133">Transmembrane helix</keyword>
<evidence type="ECO:0000256" key="9">
    <source>
        <dbReference type="ARBA" id="ARBA00023136"/>
    </source>
</evidence>
<feature type="transmembrane region" description="Helical" evidence="11">
    <location>
        <begin position="243"/>
        <end position="263"/>
    </location>
</feature>
<evidence type="ECO:0000256" key="11">
    <source>
        <dbReference type="SAM" id="Phobius"/>
    </source>
</evidence>
<keyword evidence="4" id="KW-0328">Glycosyltransferase</keyword>
<accession>A0ABW8CCI7</accession>
<feature type="transmembrane region" description="Helical" evidence="11">
    <location>
        <begin position="303"/>
        <end position="324"/>
    </location>
</feature>
<evidence type="ECO:0000256" key="10">
    <source>
        <dbReference type="SAM" id="MobiDB-lite"/>
    </source>
</evidence>
<dbReference type="PANTHER" id="PTHR12468">
    <property type="entry name" value="GPI MANNOSYLTRANSFERASE 2"/>
    <property type="match status" value="1"/>
</dbReference>
<evidence type="ECO:0000256" key="3">
    <source>
        <dbReference type="ARBA" id="ARBA00022502"/>
    </source>
</evidence>